<reference evidence="2 3" key="1">
    <citation type="submission" date="2018-07" db="EMBL/GenBank/DDBJ databases">
        <title>Rhizobium leguminosarum strain:ATCC 14479 Genome sequencing and assembly.</title>
        <authorList>
            <person name="Chakraborty R."/>
        </authorList>
    </citation>
    <scope>NUCLEOTIDE SEQUENCE [LARGE SCALE GENOMIC DNA]</scope>
    <source>
        <strain evidence="2 3">ATCC 14479</strain>
        <plasmid evidence="3">Plasmid unnamed4</plasmid>
    </source>
</reference>
<evidence type="ECO:0000313" key="3">
    <source>
        <dbReference type="Proteomes" id="UP000251166"/>
    </source>
</evidence>
<evidence type="ECO:0000313" key="2">
    <source>
        <dbReference type="EMBL" id="AXA44615.1"/>
    </source>
</evidence>
<dbReference type="EMBL" id="CP030764">
    <property type="protein sequence ID" value="AXA44615.1"/>
    <property type="molecule type" value="Genomic_DNA"/>
</dbReference>
<name>A0A2Z4YVP3_RHILE</name>
<feature type="compositionally biased region" description="Basic residues" evidence="1">
    <location>
        <begin position="90"/>
        <end position="100"/>
    </location>
</feature>
<gene>
    <name evidence="2" type="ORF">DLJ82_6644</name>
</gene>
<keyword evidence="2" id="KW-0614">Plasmid</keyword>
<organism evidence="2 3">
    <name type="scientific">Rhizobium leguminosarum</name>
    <dbReference type="NCBI Taxonomy" id="384"/>
    <lineage>
        <taxon>Bacteria</taxon>
        <taxon>Pseudomonadati</taxon>
        <taxon>Pseudomonadota</taxon>
        <taxon>Alphaproteobacteria</taxon>
        <taxon>Hyphomicrobiales</taxon>
        <taxon>Rhizobiaceae</taxon>
        <taxon>Rhizobium/Agrobacterium group</taxon>
        <taxon>Rhizobium</taxon>
    </lineage>
</organism>
<dbReference type="Proteomes" id="UP000251166">
    <property type="component" value="Plasmid unnamed4"/>
</dbReference>
<protein>
    <submittedName>
        <fullName evidence="2">Uncharacterized protein</fullName>
    </submittedName>
</protein>
<proteinExistence type="predicted"/>
<feature type="region of interest" description="Disordered" evidence="1">
    <location>
        <begin position="83"/>
        <end position="142"/>
    </location>
</feature>
<feature type="compositionally biased region" description="Polar residues" evidence="1">
    <location>
        <begin position="117"/>
        <end position="132"/>
    </location>
</feature>
<dbReference type="AlphaFoldDB" id="A0A2Z4YVP3"/>
<sequence>MAAGVDVTYLGAHMSASWRPAFIDLYLRFGEAFQFPVVLSRDVSTMAPRDFDYTPYFEPPAARGNLDFKRFLTTPFVHANLPPPQSGPHAARHAGPHKSRWTPWSGRQRRFGGQRQVTPTSKSGRSRQTAAISGNRGQGTMTDSAVTIPNSHSSIKACWRCDWRLSRRDGRRAASRRTASRFVCSELWVHEDCSPSIGAPGMCVDPSHR</sequence>
<geneLocation type="plasmid" evidence="2 3">
    <name>unnamed4</name>
</geneLocation>
<accession>A0A2Z4YVP3</accession>
<evidence type="ECO:0000256" key="1">
    <source>
        <dbReference type="SAM" id="MobiDB-lite"/>
    </source>
</evidence>